<keyword evidence="2" id="KW-1185">Reference proteome</keyword>
<name>A0ACC2I7A3_9PLEO</name>
<reference evidence="1" key="1">
    <citation type="submission" date="2022-11" db="EMBL/GenBank/DDBJ databases">
        <title>Genome Sequence of Boeremia exigua.</title>
        <authorList>
            <person name="Buettner E."/>
        </authorList>
    </citation>
    <scope>NUCLEOTIDE SEQUENCE</scope>
    <source>
        <strain evidence="1">CU02</strain>
    </source>
</reference>
<gene>
    <name evidence="1" type="ORF">OPT61_g6283</name>
</gene>
<proteinExistence type="predicted"/>
<dbReference type="EMBL" id="JAPHNI010000444">
    <property type="protein sequence ID" value="KAJ8111020.1"/>
    <property type="molecule type" value="Genomic_DNA"/>
</dbReference>
<sequence>MSDEVPDRDSYTVGWICALSTESTAARVFLDEAYQRPDDLTTNDSNDYVLGRIGGHNVVIVVLPEGEYGIASAAAVAMGMLRSFPSIRLGLMVGVGGGAPSTKHDIRLGDVVVSSPREGKSGVFQYDFGKTVQDQAFHTTGALNLPPITLRTAVNGLKSDYEIEGHQLEENIAKVLEKKPRLRSKYARPAAESDRLYKSVVKHLDGSDEDCETLCGLDPIHFGTIASANQVMKDALLRDKLAKEKGVLCFEMEAAGLMNQFPCLVVRGICDYSDTHKNKAWQGYAAMVAAAYAKDVLCRIVSSQVLAEEKLGNLLAAVESIKETANEQKNIAKEHLDLAKDADKQKLLQQQKECLHLFRLTRSDKDAAYESYKERVEERVEGTCQWVLEHDAFSQWQNKDTGPILISADPGCGKSVLAKYMIDKVLPAANSTVCYFFFKENDQNSIRQALCALLHQLLCNNESLIEHAIKRFEKDGKGLIDSVPSLWSVLEDVVLDPRAGSIILVIDALDECAGSDLEDLLRNVKRQIRKSQGCRGRLKYLITSRPYDQILSTMRDLIDDYSNIRIPGEDESHTISQEVNLVIKYRVERLAKERDLSDDIKSQLAEQLLNIPHRTYLWVYLVFEFLRKGLFKKTKLGVTVATQTLPKTINDAYDRILSKSEVGSEEDSTVRRTLAIILAAQRPLTLAEMNVAVNVGDQTHSISDIDLEPEKDFLISLRSWCGLFVSVYEGKVYLLHQTAREFLLADPSINPSGSTNLRWHRSINIRKAQTELAQICMRYLNLFRSCPTLLKESQILALFDYAERYWINHFRNAEITHGDVVSNGLALEIFDSGSDFRATWSSCHLHTFREEIGKISSVLGMAAYLGLQGLVESLVQNVVDVDFKDSLDPGTPLLWATWKRHAAIAELLLHHGADINADGRDYPSALIMAMGMEKETVVQLFLESGANVNATHDAEFGTALQVASYLGDQDLVRLLICRGAEINTETGKYGNPLQAAVVNGGEALFDQLLELGADVNLQGGKYGSPLQAACAKQEKAIFQKLLDNNANVNAQGGKFGSALQAACAKDKEEMVKELLDKGADVNAQGGKFGSALQAACAESNESIIKILLEHGADPNTQNDEHVSALILACLNLTPYPGQETIRMLLEHGALVVTSGHKHSVALEAALYRENDDIIDQLVYQNARVNVDGAIIDGLHALLPLLCPDEPPEEPERPEEIARRLIDVPSSAFARAAKRGEHVVGKILLELGAEPLHGDRKETALFLASTNGHLKVAQMLLDMEIGPSMLNSPDHHGVTPLGAASFNGHVDVVQLLLQHSADPTGLESLNLALTTPLPAIKRHNADRPGPLPVPLSTSDRDSSDDPDSEDLASSIILPAPNQDDSDSLYCEGMGSITPYLEELSRLDREDLALLSSTANQEGSGLHSKRPRDILHKCADWSVGDKNGQTPLSKAAKKGHFEVVQLLLKAGADMTPDLYGRTPLHFAATHGHLEVVRLLLQEDFAADGFAEENATVNNTDTRDAALEDSSSLATTPSNETVPLVEMQKAQHIVCLDFTWIFSPSNSSREWPS</sequence>
<dbReference type="Proteomes" id="UP001153331">
    <property type="component" value="Unassembled WGS sequence"/>
</dbReference>
<evidence type="ECO:0000313" key="2">
    <source>
        <dbReference type="Proteomes" id="UP001153331"/>
    </source>
</evidence>
<organism evidence="1 2">
    <name type="scientific">Boeremia exigua</name>
    <dbReference type="NCBI Taxonomy" id="749465"/>
    <lineage>
        <taxon>Eukaryota</taxon>
        <taxon>Fungi</taxon>
        <taxon>Dikarya</taxon>
        <taxon>Ascomycota</taxon>
        <taxon>Pezizomycotina</taxon>
        <taxon>Dothideomycetes</taxon>
        <taxon>Pleosporomycetidae</taxon>
        <taxon>Pleosporales</taxon>
        <taxon>Pleosporineae</taxon>
        <taxon>Didymellaceae</taxon>
        <taxon>Boeremia</taxon>
    </lineage>
</organism>
<comment type="caution">
    <text evidence="1">The sequence shown here is derived from an EMBL/GenBank/DDBJ whole genome shotgun (WGS) entry which is preliminary data.</text>
</comment>
<protein>
    <submittedName>
        <fullName evidence="1">Uncharacterized protein</fullName>
    </submittedName>
</protein>
<accession>A0ACC2I7A3</accession>
<evidence type="ECO:0000313" key="1">
    <source>
        <dbReference type="EMBL" id="KAJ8111020.1"/>
    </source>
</evidence>